<dbReference type="Proteomes" id="UP001461163">
    <property type="component" value="Unassembled WGS sequence"/>
</dbReference>
<reference evidence="2 3" key="1">
    <citation type="submission" date="2024-03" db="EMBL/GenBank/DDBJ databases">
        <title>Community enrichment and isolation of bacterial strains for fucoidan degradation.</title>
        <authorList>
            <person name="Sichert A."/>
        </authorList>
    </citation>
    <scope>NUCLEOTIDE SEQUENCE [LARGE SCALE GENOMIC DNA]</scope>
    <source>
        <strain evidence="2 3">AS12</strain>
    </source>
</reference>
<dbReference type="RefSeq" id="WP_342880586.1">
    <property type="nucleotide sequence ID" value="NZ_JBBMQS010000001.1"/>
</dbReference>
<protein>
    <recommendedName>
        <fullName evidence="4">Lipoprotein</fullName>
    </recommendedName>
</protein>
<gene>
    <name evidence="2" type="ORF">WNY77_00945</name>
</gene>
<evidence type="ECO:0008006" key="4">
    <source>
        <dbReference type="Google" id="ProtNLM"/>
    </source>
</evidence>
<evidence type="ECO:0000313" key="3">
    <source>
        <dbReference type="Proteomes" id="UP001461163"/>
    </source>
</evidence>
<name>A0ABU9SPZ5_9ALTE</name>
<accession>A0ABU9SPZ5</accession>
<evidence type="ECO:0000313" key="2">
    <source>
        <dbReference type="EMBL" id="MEM5495952.1"/>
    </source>
</evidence>
<proteinExistence type="predicted"/>
<dbReference type="PROSITE" id="PS51257">
    <property type="entry name" value="PROKAR_LIPOPROTEIN"/>
    <property type="match status" value="1"/>
</dbReference>
<organism evidence="2 3">
    <name type="scientific">Paraglaciecola mesophila</name>
    <dbReference type="NCBI Taxonomy" id="197222"/>
    <lineage>
        <taxon>Bacteria</taxon>
        <taxon>Pseudomonadati</taxon>
        <taxon>Pseudomonadota</taxon>
        <taxon>Gammaproteobacteria</taxon>
        <taxon>Alteromonadales</taxon>
        <taxon>Alteromonadaceae</taxon>
        <taxon>Paraglaciecola</taxon>
    </lineage>
</organism>
<feature type="coiled-coil region" evidence="1">
    <location>
        <begin position="580"/>
        <end position="614"/>
    </location>
</feature>
<keyword evidence="3" id="KW-1185">Reference proteome</keyword>
<evidence type="ECO:0000256" key="1">
    <source>
        <dbReference type="SAM" id="Coils"/>
    </source>
</evidence>
<dbReference type="EMBL" id="JBBMQS010000001">
    <property type="protein sequence ID" value="MEM5495952.1"/>
    <property type="molecule type" value="Genomic_DNA"/>
</dbReference>
<comment type="caution">
    <text evidence="2">The sequence shown here is derived from an EMBL/GenBank/DDBJ whole genome shotgun (WGS) entry which is preliminary data.</text>
</comment>
<sequence>MKLLISIFCILITIGCSSIVKTSDDKSKVGVRYALPLDRLTITVVRSEDHPDSINFLPAEIILSDGQSHLAIKSPEVKYQGIVEPTPNKQQIKDYFKSCYELPPVKTTGKISNISKVQTSDYSHHFSLRVEPQIFADSDITITRDSLGYLSNVTFNSEGKADDVLVGAAKIAGTVSGFALGGPAAGIVVSELTELDVDEVTDDMKTYSSSRLQGDNGNKDAFHPKEVEKQEFTCKEFRKALIKARDLSHLENKMEDRFIDIALLSDFLDRAVFSESTLLKNSIESIDQDIISTTRKMVGEKDLVKLKESQTKIKIKKELKTVLENRKEFYAVLVEEAKNKVKKLYGIKKDSIKTDVVDVNISDLMATCYRDGSCNGTEVITPDKLEDSFPLKKIFNQAYIAVILSLSRPNAFKNLGTIPEDLKGKKIDDKALIAYRDTETFILTYFEGKPVISEDKTKIDSITWSPITQSTQQLTSSLSPIGLVPYDPSIFGKRDMSLTFNSGRLSTFKYITTSDASSLTDSLNNAAQGYIETIGKAQQARVDLQTVSRSSATAELDFNIDTLAKRKNLLENQRALDSLNSEEAAELAETIQDIELLEKRKELLEKQNEFVIAENTQQNVIDSAQHTSDLNTLLALQSIQGSQAAGESSAAMIAMLSMMSSVQQQLVDNPESEVLNSELSKLRIQVEILKKELEFRGLISSKSE</sequence>
<keyword evidence="1" id="KW-0175">Coiled coil</keyword>